<feature type="repeat" description="Solcar" evidence="6">
    <location>
        <begin position="117"/>
        <end position="206"/>
    </location>
</feature>
<keyword evidence="4" id="KW-0677">Repeat</keyword>
<dbReference type="AlphaFoldDB" id="A0A7R9Z3T0"/>
<dbReference type="GO" id="GO:0016020">
    <property type="term" value="C:membrane"/>
    <property type="evidence" value="ECO:0007669"/>
    <property type="project" value="UniProtKB-SubCell"/>
</dbReference>
<reference evidence="8" key="1">
    <citation type="submission" date="2021-01" db="EMBL/GenBank/DDBJ databases">
        <authorList>
            <person name="Corre E."/>
            <person name="Pelletier E."/>
            <person name="Niang G."/>
            <person name="Scheremetjew M."/>
            <person name="Finn R."/>
            <person name="Kale V."/>
            <person name="Holt S."/>
            <person name="Cochrane G."/>
            <person name="Meng A."/>
            <person name="Brown T."/>
            <person name="Cohen L."/>
        </authorList>
    </citation>
    <scope>NUCLEOTIDE SEQUENCE</scope>
    <source>
        <strain evidence="8">CCMP219</strain>
    </source>
</reference>
<dbReference type="Gene3D" id="1.50.40.10">
    <property type="entry name" value="Mitochondrial carrier domain"/>
    <property type="match status" value="1"/>
</dbReference>
<dbReference type="Pfam" id="PF00153">
    <property type="entry name" value="Mito_carr"/>
    <property type="match status" value="2"/>
</dbReference>
<evidence type="ECO:0000313" key="8">
    <source>
        <dbReference type="EMBL" id="CAD8303554.1"/>
    </source>
</evidence>
<name>A0A7R9Z3T0_9CHLO</name>
<evidence type="ECO:0000256" key="4">
    <source>
        <dbReference type="ARBA" id="ARBA00022737"/>
    </source>
</evidence>
<gene>
    <name evidence="8" type="ORF">CEUR00632_LOCUS17129</name>
</gene>
<evidence type="ECO:0000256" key="5">
    <source>
        <dbReference type="ARBA" id="ARBA00023136"/>
    </source>
</evidence>
<proteinExistence type="inferred from homology"/>
<evidence type="ECO:0000256" key="2">
    <source>
        <dbReference type="ARBA" id="ARBA00022448"/>
    </source>
</evidence>
<dbReference type="PANTHER" id="PTHR24089">
    <property type="entry name" value="SOLUTE CARRIER FAMILY 25"/>
    <property type="match status" value="1"/>
</dbReference>
<dbReference type="PRINTS" id="PR00926">
    <property type="entry name" value="MITOCARRIER"/>
</dbReference>
<dbReference type="SUPFAM" id="SSF103506">
    <property type="entry name" value="Mitochondrial carrier"/>
    <property type="match status" value="1"/>
</dbReference>
<dbReference type="PROSITE" id="PS50920">
    <property type="entry name" value="SOLCAR"/>
    <property type="match status" value="2"/>
</dbReference>
<keyword evidence="5 6" id="KW-0472">Membrane</keyword>
<dbReference type="InterPro" id="IPR002067">
    <property type="entry name" value="MCP"/>
</dbReference>
<comment type="similarity">
    <text evidence="7">Belongs to the mitochondrial carrier (TC 2.A.29) family.</text>
</comment>
<dbReference type="EMBL" id="HBEC01036914">
    <property type="protein sequence ID" value="CAD8303554.1"/>
    <property type="molecule type" value="Transcribed_RNA"/>
</dbReference>
<dbReference type="InterPro" id="IPR018108">
    <property type="entry name" value="MCP_transmembrane"/>
</dbReference>
<accession>A0A7R9Z3T0</accession>
<keyword evidence="3 6" id="KW-0812">Transmembrane</keyword>
<comment type="subcellular location">
    <subcellularLocation>
        <location evidence="1">Membrane</location>
        <topology evidence="1">Multi-pass membrane protein</topology>
    </subcellularLocation>
</comment>
<sequence>MFAPADGRPPGVAEKLAAGAATGVLKTMLFYPLDVARVHLTAAVPPYGRCAATAGGADGTVRGALSDAVARNGVRGLYHGLLLSMAGVVPYLSLSFTAYDVLKQQLPETRAAHAAWWYPLAKMGCGAAAAAAAQTVTYPLDTVRRRLQVSSAPGQSVRYWSALHCVREMVAREGFASLYRGCAVNIMKTAPGAAIQFVAYDFIKTSIVAIDPRAGVQSPL</sequence>
<evidence type="ECO:0000256" key="1">
    <source>
        <dbReference type="ARBA" id="ARBA00004141"/>
    </source>
</evidence>
<organism evidence="8">
    <name type="scientific">Chlamydomonas euryale</name>
    <dbReference type="NCBI Taxonomy" id="1486919"/>
    <lineage>
        <taxon>Eukaryota</taxon>
        <taxon>Viridiplantae</taxon>
        <taxon>Chlorophyta</taxon>
        <taxon>core chlorophytes</taxon>
        <taxon>Chlorophyceae</taxon>
        <taxon>CS clade</taxon>
        <taxon>Chlamydomonadales</taxon>
        <taxon>Chlamydomonadaceae</taxon>
        <taxon>Chlamydomonas</taxon>
    </lineage>
</organism>
<evidence type="ECO:0000256" key="7">
    <source>
        <dbReference type="RuleBase" id="RU000488"/>
    </source>
</evidence>
<dbReference type="GO" id="GO:0055085">
    <property type="term" value="P:transmembrane transport"/>
    <property type="evidence" value="ECO:0007669"/>
    <property type="project" value="InterPro"/>
</dbReference>
<evidence type="ECO:0000256" key="3">
    <source>
        <dbReference type="ARBA" id="ARBA00022692"/>
    </source>
</evidence>
<protein>
    <recommendedName>
        <fullName evidence="9">ADP,ATP carrier protein</fullName>
    </recommendedName>
</protein>
<evidence type="ECO:0000256" key="6">
    <source>
        <dbReference type="PROSITE-ProRule" id="PRU00282"/>
    </source>
</evidence>
<keyword evidence="2 7" id="KW-0813">Transport</keyword>
<dbReference type="InterPro" id="IPR023395">
    <property type="entry name" value="MCP_dom_sf"/>
</dbReference>
<evidence type="ECO:0008006" key="9">
    <source>
        <dbReference type="Google" id="ProtNLM"/>
    </source>
</evidence>
<feature type="repeat" description="Solcar" evidence="6">
    <location>
        <begin position="10"/>
        <end position="105"/>
    </location>
</feature>